<dbReference type="InterPro" id="IPR013112">
    <property type="entry name" value="FAD-bd_8"/>
</dbReference>
<accession>A0ABU7G370</accession>
<comment type="subcellular location">
    <subcellularLocation>
        <location evidence="2">Membrane</location>
        <topology evidence="2">Multi-pass membrane protein</topology>
    </subcellularLocation>
</comment>
<evidence type="ECO:0000256" key="7">
    <source>
        <dbReference type="ARBA" id="ARBA00022827"/>
    </source>
</evidence>
<feature type="transmembrane region" description="Helical" evidence="13">
    <location>
        <begin position="38"/>
        <end position="59"/>
    </location>
</feature>
<dbReference type="PANTHER" id="PTHR47354:SF8">
    <property type="entry name" value="1,2-PHENYLACETYL-COA EPOXIDASE, SUBUNIT E"/>
    <property type="match status" value="1"/>
</dbReference>
<evidence type="ECO:0000256" key="2">
    <source>
        <dbReference type="ARBA" id="ARBA00004141"/>
    </source>
</evidence>
<gene>
    <name evidence="15" type="ORF">SNR37_003197</name>
</gene>
<evidence type="ECO:0000313" key="15">
    <source>
        <dbReference type="EMBL" id="MEE1673770.1"/>
    </source>
</evidence>
<evidence type="ECO:0000256" key="1">
    <source>
        <dbReference type="ARBA" id="ARBA00001974"/>
    </source>
</evidence>
<dbReference type="PROSITE" id="PS51384">
    <property type="entry name" value="FAD_FR"/>
    <property type="match status" value="1"/>
</dbReference>
<reference evidence="16" key="1">
    <citation type="submission" date="2023-07" db="EMBL/GenBank/DDBJ databases">
        <title>Draft genome sequence of Agarivorans aestuarii strain ZMCS4, a CAZymes producing bacteria isolated from the marine brown algae Clodostephus spongiosus.</title>
        <authorList>
            <person name="Lorente B."/>
            <person name="Cabral C."/>
            <person name="Frias J."/>
            <person name="Faria J."/>
            <person name="Toubarro D."/>
        </authorList>
    </citation>
    <scope>NUCLEOTIDE SEQUENCE [LARGE SCALE GENOMIC DNA]</scope>
    <source>
        <strain evidence="16">ZMCS4</strain>
    </source>
</reference>
<feature type="domain" description="FAD-binding FR-type" evidence="14">
    <location>
        <begin position="219"/>
        <end position="316"/>
    </location>
</feature>
<feature type="transmembrane region" description="Helical" evidence="13">
    <location>
        <begin position="80"/>
        <end position="98"/>
    </location>
</feature>
<feature type="transmembrane region" description="Helical" evidence="13">
    <location>
        <begin position="195"/>
        <end position="213"/>
    </location>
</feature>
<feature type="transmembrane region" description="Helical" evidence="13">
    <location>
        <begin position="140"/>
        <end position="159"/>
    </location>
</feature>
<evidence type="ECO:0000313" key="16">
    <source>
        <dbReference type="Proteomes" id="UP001310248"/>
    </source>
</evidence>
<keyword evidence="9" id="KW-0560">Oxidoreductase</keyword>
<dbReference type="Pfam" id="PF01794">
    <property type="entry name" value="Ferric_reduct"/>
    <property type="match status" value="1"/>
</dbReference>
<keyword evidence="6" id="KW-0479">Metal-binding</keyword>
<dbReference type="InterPro" id="IPR039261">
    <property type="entry name" value="FNR_nucleotide-bd"/>
</dbReference>
<feature type="transmembrane region" description="Helical" evidence="13">
    <location>
        <begin position="171"/>
        <end position="189"/>
    </location>
</feature>
<dbReference type="SUPFAM" id="SSF52343">
    <property type="entry name" value="Ferredoxin reductase-like, C-terminal NADP-linked domain"/>
    <property type="match status" value="1"/>
</dbReference>
<dbReference type="InterPro" id="IPR050415">
    <property type="entry name" value="MRET"/>
</dbReference>
<comment type="caution">
    <text evidence="15">The sequence shown here is derived from an EMBL/GenBank/DDBJ whole genome shotgun (WGS) entry which is preliminary data.</text>
</comment>
<comment type="cofactor">
    <cofactor evidence="1">
        <name>FAD</name>
        <dbReference type="ChEBI" id="CHEBI:57692"/>
    </cofactor>
</comment>
<evidence type="ECO:0000256" key="9">
    <source>
        <dbReference type="ARBA" id="ARBA00023002"/>
    </source>
</evidence>
<keyword evidence="12 13" id="KW-0472">Membrane</keyword>
<keyword evidence="7" id="KW-0274">FAD</keyword>
<sequence>MRKTSLTILLVIATVTGLWLQAEPNIFSADNFFQWRSALIQYSGILTIALMSLTMLLALRLPFIEQLTKGLDKSYRLHKHLGIASVVLATTHWLLAIIPKQLVKAGLLDKPVKGSGPNNPDSLYALIRPLRELAEQVGELAFYSFALLVLVALLGAIRYRGFRYSHKLMSLAFLALAFHSAILIKHSYWPYPITFITLSLIWVGCVAAVYSLFGRIGKSKQHDATVSEANYLAKDKVLDLRLAAPSWSGHNSGQFAFVQVAGEEPHPFTIASSAKQDGQLRFLIKELGDFTSSLKNRLLLKQDLRIEGPYGQFDFKHSAPQVWIAGGIGIAAFKAIIEERQLAPKEQVTHLYYCADNPDHQFVDELKQQTIKANIQLHIVNSASDPLLSVEQLHHEVIDLMQRTIWFCGPVAFSKALKNDLAKLTFNLNNYHEELFELR</sequence>
<dbReference type="CDD" id="cd06198">
    <property type="entry name" value="FNR_like_3"/>
    <property type="match status" value="1"/>
</dbReference>
<organism evidence="15 16">
    <name type="scientific">Agarivorans aestuarii</name>
    <dbReference type="NCBI Taxonomy" id="1563703"/>
    <lineage>
        <taxon>Bacteria</taxon>
        <taxon>Pseudomonadati</taxon>
        <taxon>Pseudomonadota</taxon>
        <taxon>Gammaproteobacteria</taxon>
        <taxon>Alteromonadales</taxon>
        <taxon>Alteromonadaceae</taxon>
        <taxon>Agarivorans</taxon>
    </lineage>
</organism>
<dbReference type="SUPFAM" id="SSF63380">
    <property type="entry name" value="Riboflavin synthase domain-like"/>
    <property type="match status" value="1"/>
</dbReference>
<dbReference type="Gene3D" id="3.40.50.80">
    <property type="entry name" value="Nucleotide-binding domain of ferredoxin-NADP reductase (FNR) module"/>
    <property type="match status" value="1"/>
</dbReference>
<dbReference type="InterPro" id="IPR017938">
    <property type="entry name" value="Riboflavin_synthase-like_b-brl"/>
</dbReference>
<evidence type="ECO:0000256" key="10">
    <source>
        <dbReference type="ARBA" id="ARBA00023004"/>
    </source>
</evidence>
<evidence type="ECO:0000256" key="12">
    <source>
        <dbReference type="ARBA" id="ARBA00023136"/>
    </source>
</evidence>
<keyword evidence="3" id="KW-0285">Flavoprotein</keyword>
<dbReference type="PANTHER" id="PTHR47354">
    <property type="entry name" value="NADH OXIDOREDUCTASE HCR"/>
    <property type="match status" value="1"/>
</dbReference>
<dbReference type="InterPro" id="IPR013130">
    <property type="entry name" value="Fe3_Rdtase_TM_dom"/>
</dbReference>
<dbReference type="EMBL" id="JAYDYW010000006">
    <property type="protein sequence ID" value="MEE1673770.1"/>
    <property type="molecule type" value="Genomic_DNA"/>
</dbReference>
<dbReference type="Gene3D" id="2.40.30.10">
    <property type="entry name" value="Translation factors"/>
    <property type="match status" value="1"/>
</dbReference>
<dbReference type="Pfam" id="PF08022">
    <property type="entry name" value="FAD_binding_8"/>
    <property type="match status" value="1"/>
</dbReference>
<proteinExistence type="predicted"/>
<evidence type="ECO:0000256" key="4">
    <source>
        <dbReference type="ARBA" id="ARBA00022692"/>
    </source>
</evidence>
<dbReference type="RefSeq" id="WP_329775017.1">
    <property type="nucleotide sequence ID" value="NZ_JAYDYW010000006.1"/>
</dbReference>
<evidence type="ECO:0000256" key="5">
    <source>
        <dbReference type="ARBA" id="ARBA00022714"/>
    </source>
</evidence>
<keyword evidence="11" id="KW-0411">Iron-sulfur</keyword>
<evidence type="ECO:0000256" key="11">
    <source>
        <dbReference type="ARBA" id="ARBA00023014"/>
    </source>
</evidence>
<keyword evidence="16" id="KW-1185">Reference proteome</keyword>
<keyword evidence="8 13" id="KW-1133">Transmembrane helix</keyword>
<reference evidence="15 16" key="2">
    <citation type="submission" date="2023-12" db="EMBL/GenBank/DDBJ databases">
        <authorList>
            <consortium name="Cladostephus spongiosus"/>
            <person name="Lorente B."/>
            <person name="Cabral C."/>
            <person name="Frias J."/>
            <person name="Faria J."/>
            <person name="Toubarro D."/>
        </authorList>
    </citation>
    <scope>NUCLEOTIDE SEQUENCE [LARGE SCALE GENOMIC DNA]</scope>
    <source>
        <strain evidence="15 16">ZMCS4</strain>
    </source>
</reference>
<dbReference type="InterPro" id="IPR017927">
    <property type="entry name" value="FAD-bd_FR_type"/>
</dbReference>
<keyword evidence="10" id="KW-0408">Iron</keyword>
<evidence type="ECO:0000256" key="6">
    <source>
        <dbReference type="ARBA" id="ARBA00022723"/>
    </source>
</evidence>
<evidence type="ECO:0000259" key="14">
    <source>
        <dbReference type="PROSITE" id="PS51384"/>
    </source>
</evidence>
<protein>
    <submittedName>
        <fullName evidence="15">Ferric reductase-like transmembrane domain-containing protein</fullName>
    </submittedName>
</protein>
<evidence type="ECO:0000256" key="3">
    <source>
        <dbReference type="ARBA" id="ARBA00022630"/>
    </source>
</evidence>
<evidence type="ECO:0000256" key="8">
    <source>
        <dbReference type="ARBA" id="ARBA00022989"/>
    </source>
</evidence>
<name>A0ABU7G370_9ALTE</name>
<keyword evidence="4 13" id="KW-0812">Transmembrane</keyword>
<keyword evidence="5" id="KW-0001">2Fe-2S</keyword>
<evidence type="ECO:0000256" key="13">
    <source>
        <dbReference type="SAM" id="Phobius"/>
    </source>
</evidence>
<dbReference type="Proteomes" id="UP001310248">
    <property type="component" value="Unassembled WGS sequence"/>
</dbReference>